<proteinExistence type="predicted"/>
<dbReference type="Ensembl" id="ENSSLUT00000036059.1">
    <property type="protein sequence ID" value="ENSSLUP00000034971.1"/>
    <property type="gene ID" value="ENSSLUG00000015580.1"/>
</dbReference>
<protein>
    <submittedName>
        <fullName evidence="1">Uncharacterized protein</fullName>
    </submittedName>
</protein>
<dbReference type="Proteomes" id="UP000694568">
    <property type="component" value="Unplaced"/>
</dbReference>
<accession>A0A8C9Z590</accession>
<reference evidence="1" key="1">
    <citation type="submission" date="2025-08" db="UniProtKB">
        <authorList>
            <consortium name="Ensembl"/>
        </authorList>
    </citation>
    <scope>IDENTIFICATION</scope>
</reference>
<evidence type="ECO:0000313" key="1">
    <source>
        <dbReference type="Ensembl" id="ENSSLUP00000034971.1"/>
    </source>
</evidence>
<dbReference type="GeneTree" id="ENSGT01000000219642"/>
<keyword evidence="2" id="KW-1185">Reference proteome</keyword>
<dbReference type="AlphaFoldDB" id="A0A8C9Z590"/>
<name>A0A8C9Z590_SANLU</name>
<evidence type="ECO:0000313" key="2">
    <source>
        <dbReference type="Proteomes" id="UP000694568"/>
    </source>
</evidence>
<reference evidence="1" key="2">
    <citation type="submission" date="2025-09" db="UniProtKB">
        <authorList>
            <consortium name="Ensembl"/>
        </authorList>
    </citation>
    <scope>IDENTIFICATION</scope>
</reference>
<sequence>MAEARPKKRRPEEYMARRREIEKERTKTRIYIGESIQRWQELRRQKGFQSDAQVAKLVVVNACTLERCATLPGGLNASQVTTSNTSSTVKN</sequence>
<organism evidence="1 2">
    <name type="scientific">Sander lucioperca</name>
    <name type="common">Pike-perch</name>
    <name type="synonym">Perca lucioperca</name>
    <dbReference type="NCBI Taxonomy" id="283035"/>
    <lineage>
        <taxon>Eukaryota</taxon>
        <taxon>Metazoa</taxon>
        <taxon>Chordata</taxon>
        <taxon>Craniata</taxon>
        <taxon>Vertebrata</taxon>
        <taxon>Euteleostomi</taxon>
        <taxon>Actinopterygii</taxon>
        <taxon>Neopterygii</taxon>
        <taxon>Teleostei</taxon>
        <taxon>Neoteleostei</taxon>
        <taxon>Acanthomorphata</taxon>
        <taxon>Eupercaria</taxon>
        <taxon>Perciformes</taxon>
        <taxon>Percoidei</taxon>
        <taxon>Percidae</taxon>
        <taxon>Luciopercinae</taxon>
        <taxon>Sander</taxon>
    </lineage>
</organism>